<keyword evidence="2" id="KW-1185">Reference proteome</keyword>
<name>A0A225M1P6_9BURK</name>
<proteinExistence type="predicted"/>
<comment type="caution">
    <text evidence="1">The sequence shown here is derived from an EMBL/GenBank/DDBJ whole genome shotgun (WGS) entry which is preliminary data.</text>
</comment>
<evidence type="ECO:0008006" key="3">
    <source>
        <dbReference type="Google" id="ProtNLM"/>
    </source>
</evidence>
<accession>A0A225M1P6</accession>
<evidence type="ECO:0000313" key="2">
    <source>
        <dbReference type="Proteomes" id="UP000214603"/>
    </source>
</evidence>
<dbReference type="EMBL" id="NJIH01000013">
    <property type="protein sequence ID" value="OWT55247.1"/>
    <property type="molecule type" value="Genomic_DNA"/>
</dbReference>
<gene>
    <name evidence="1" type="ORF">CEY11_21290</name>
</gene>
<protein>
    <recommendedName>
        <fullName evidence="3">Amidoligase enzyme</fullName>
    </recommendedName>
</protein>
<dbReference type="RefSeq" id="WP_088605434.1">
    <property type="nucleotide sequence ID" value="NZ_NJIH01000013.1"/>
</dbReference>
<organism evidence="1 2">
    <name type="scientific">Candidimonas nitroreducens</name>
    <dbReference type="NCBI Taxonomy" id="683354"/>
    <lineage>
        <taxon>Bacteria</taxon>
        <taxon>Pseudomonadati</taxon>
        <taxon>Pseudomonadota</taxon>
        <taxon>Betaproteobacteria</taxon>
        <taxon>Burkholderiales</taxon>
        <taxon>Alcaligenaceae</taxon>
        <taxon>Candidimonas</taxon>
    </lineage>
</organism>
<reference evidence="2" key="1">
    <citation type="submission" date="2017-06" db="EMBL/GenBank/DDBJ databases">
        <title>Herbaspirillum phytohormonus sp. nov., isolated from the root nodule of Robinia pseudoacacia in lead-zinc mine.</title>
        <authorList>
            <person name="Fan M."/>
            <person name="Lin Y."/>
        </authorList>
    </citation>
    <scope>NUCLEOTIDE SEQUENCE [LARGE SCALE GENOMIC DNA]</scope>
    <source>
        <strain evidence="2">SC-089</strain>
    </source>
</reference>
<dbReference type="AlphaFoldDB" id="A0A225M1P6"/>
<dbReference type="Proteomes" id="UP000214603">
    <property type="component" value="Unassembled WGS sequence"/>
</dbReference>
<dbReference type="OrthoDB" id="4761717at2"/>
<evidence type="ECO:0000313" key="1">
    <source>
        <dbReference type="EMBL" id="OWT55247.1"/>
    </source>
</evidence>
<sequence>MTTNSERSNDLDVDDMADEAVDEIHPLVSAQGANSFLEAMSAELPPDLERALRDVRVRANDIARIYRPQQREQIPDASPTVINSSIANARIIDTPNWAYEISPIHTTPAQAPVDAGHTQADTDRAYYEEQYARLGLRVLTDDEVVNRGAYVVWKDYDPAYTVITYPYPRAFSHGMARALAGQRPTAIYLGNKPLRVRATFSYNDGSGMAVRHLSARGDRQLGFRISSAGRQDSLGVGEYVMGMRTKTHMGVVPPVLRTKFIETLRRRHPSYATRCLPVSALSRREPPVRAEYRGQMYTDGLSFARDRALYKEVGQVIAAHDDDTIRDVLNNLSNLGLHQALSLAINAWNNLWPEELELCDCGHVEWVDEVTYTTDGHVCQECAEGYVETDDTSRYVSRDQAYYDEDAGRWLENRPPDAGTVLGYTTNVLEYLKPDTTVKVSPYGDILMGIELEVVATENPRSNAHDVGDSLCRGYAILKRDGSLPPGGFEIVTAPRSLQEHTKRFAEWSPPTGLISWDTDRCGMHVHLSSAGFSQAALGKFIQFINSADNARLIMEIAGRHPANNTNAQTYCRQDGQLILANPKMAVSCKSANRYRMVNTSNLPPPEVRRLGLNEGHGGGHDGRYIETVELRIFRGTLNKRRLLAQIEFAHAAAMFCRWTSMRELSRKHFIAWLRDNAGVYPHLARWFGVKANTTRIETTPAARLFAEI</sequence>